<dbReference type="InterPro" id="IPR010869">
    <property type="entry name" value="DUF1501"/>
</dbReference>
<dbReference type="PANTHER" id="PTHR43737">
    <property type="entry name" value="BLL7424 PROTEIN"/>
    <property type="match status" value="1"/>
</dbReference>
<protein>
    <submittedName>
        <fullName evidence="2">Uncharacterized conserved protein, DUF1501 family</fullName>
    </submittedName>
</protein>
<feature type="chain" id="PRO_5013001652" evidence="1">
    <location>
        <begin position="28"/>
        <end position="437"/>
    </location>
</feature>
<keyword evidence="1" id="KW-0732">Signal</keyword>
<gene>
    <name evidence="2" type="ORF">SAMN02745132_03410</name>
</gene>
<dbReference type="PANTHER" id="PTHR43737:SF1">
    <property type="entry name" value="DUF1501 DOMAIN-CONTAINING PROTEIN"/>
    <property type="match status" value="1"/>
</dbReference>
<keyword evidence="3" id="KW-1185">Reference proteome</keyword>
<accession>A0A1T4V7R2</accession>
<dbReference type="InterPro" id="IPR006311">
    <property type="entry name" value="TAT_signal"/>
</dbReference>
<dbReference type="EMBL" id="FUXU01000053">
    <property type="protein sequence ID" value="SKA61010.1"/>
    <property type="molecule type" value="Genomic_DNA"/>
</dbReference>
<sequence>MKISRRTFLRGSVAATTASLASHPLSAQSIEHSDYKALVIVFLFGGNDAFNTIIPLSSARYSEYAQIRGHLGVPKSEILNTGLQTWRKEDVGIHQSLSPLLPLFERGDANVILTSGQLIEPTNAAKIAAESVRLPEFLMAHNTQQQMWQAGATNLTRASGWAGRMLDKFANHSSVTPLFSITGDNLLLRGDRVRQSVLSTKGVGNYPAWQRLSAFRDGYFGHFTDETYPNIYSRQYAKSMRNGVLENEFLSATLEQFPALDSMPQSRLGGQLSLVERLIRANQTLEQPRQVFLVGMGGFDTHKDQADRHPALLSEVAEALAAFQDNIAAQGLSNAVTTITMSDFGRRAQPNATGTDHGWAGHQIVLGGSVRTKRAFGRFPELNSGSARDYKNGRIIPLIAADRVNASLCRWFGLPEADIMEIFPNIKNFKTPYVSFI</sequence>
<dbReference type="RefSeq" id="WP_078753617.1">
    <property type="nucleotide sequence ID" value="NZ_FUXU01000053.1"/>
</dbReference>
<organism evidence="2 3">
    <name type="scientific">Enterovibrio nigricans DSM 22720</name>
    <dbReference type="NCBI Taxonomy" id="1121868"/>
    <lineage>
        <taxon>Bacteria</taxon>
        <taxon>Pseudomonadati</taxon>
        <taxon>Pseudomonadota</taxon>
        <taxon>Gammaproteobacteria</taxon>
        <taxon>Vibrionales</taxon>
        <taxon>Vibrionaceae</taxon>
        <taxon>Enterovibrio</taxon>
    </lineage>
</organism>
<dbReference type="OrthoDB" id="9779968at2"/>
<dbReference type="Pfam" id="PF07394">
    <property type="entry name" value="DUF1501"/>
    <property type="match status" value="1"/>
</dbReference>
<dbReference type="AlphaFoldDB" id="A0A1T4V7R2"/>
<name>A0A1T4V7R2_9GAMM</name>
<dbReference type="Proteomes" id="UP000190162">
    <property type="component" value="Unassembled WGS sequence"/>
</dbReference>
<evidence type="ECO:0000256" key="1">
    <source>
        <dbReference type="SAM" id="SignalP"/>
    </source>
</evidence>
<dbReference type="PROSITE" id="PS51318">
    <property type="entry name" value="TAT"/>
    <property type="match status" value="1"/>
</dbReference>
<evidence type="ECO:0000313" key="3">
    <source>
        <dbReference type="Proteomes" id="UP000190162"/>
    </source>
</evidence>
<evidence type="ECO:0000313" key="2">
    <source>
        <dbReference type="EMBL" id="SKA61010.1"/>
    </source>
</evidence>
<proteinExistence type="predicted"/>
<feature type="signal peptide" evidence="1">
    <location>
        <begin position="1"/>
        <end position="27"/>
    </location>
</feature>
<reference evidence="3" key="1">
    <citation type="submission" date="2017-02" db="EMBL/GenBank/DDBJ databases">
        <authorList>
            <person name="Varghese N."/>
            <person name="Submissions S."/>
        </authorList>
    </citation>
    <scope>NUCLEOTIDE SEQUENCE [LARGE SCALE GENOMIC DNA]</scope>
    <source>
        <strain evidence="3">DSM 22720</strain>
    </source>
</reference>